<accession>A0A6H3A3T1</accession>
<comment type="caution">
    <text evidence="2">The sequence shown here is derived from an EMBL/GenBank/DDBJ whole genome shotgun (WGS) entry which is preliminary data.</text>
</comment>
<dbReference type="EMBL" id="LJEX02000092">
    <property type="protein sequence ID" value="OCO85134.1"/>
    <property type="molecule type" value="Genomic_DNA"/>
</dbReference>
<reference evidence="3" key="1">
    <citation type="submission" date="2016-04" db="EMBL/GenBank/DDBJ databases">
        <authorList>
            <person name="Osei Sekyere J."/>
            <person name="Sivertsen A."/>
            <person name="Pedersen A.T."/>
            <person name="Sundsfjord A."/>
        </authorList>
    </citation>
    <scope>NUCLEOTIDE SEQUENCE [LARGE SCALE GENOMIC DNA]</scope>
    <source>
        <strain evidence="3">945174350</strain>
    </source>
</reference>
<dbReference type="RefSeq" id="WP_055317341.1">
    <property type="nucleotide sequence ID" value="NZ_CADDTT010000003.1"/>
</dbReference>
<dbReference type="Pfam" id="PF12919">
    <property type="entry name" value="TcdA_TcdB"/>
    <property type="match status" value="2"/>
</dbReference>
<evidence type="ECO:0000259" key="1">
    <source>
        <dbReference type="Pfam" id="PF12919"/>
    </source>
</evidence>
<keyword evidence="2" id="KW-0808">Transferase</keyword>
<name>A0A6H3A3T1_SERMA</name>
<evidence type="ECO:0000313" key="3">
    <source>
        <dbReference type="Proteomes" id="UP000050489"/>
    </source>
</evidence>
<feature type="domain" description="GT44" evidence="1">
    <location>
        <begin position="21"/>
        <end position="102"/>
    </location>
</feature>
<dbReference type="GO" id="GO:0016757">
    <property type="term" value="F:glycosyltransferase activity"/>
    <property type="evidence" value="ECO:0007669"/>
    <property type="project" value="InterPro"/>
</dbReference>
<evidence type="ECO:0000313" key="2">
    <source>
        <dbReference type="EMBL" id="OCO85134.1"/>
    </source>
</evidence>
<dbReference type="Gene3D" id="3.90.550.20">
    <property type="match status" value="1"/>
</dbReference>
<dbReference type="InterPro" id="IPR024770">
    <property type="entry name" value="TcdA/TcdB_cat"/>
</dbReference>
<dbReference type="SUPFAM" id="SSF53448">
    <property type="entry name" value="Nucleotide-diphospho-sugar transferases"/>
    <property type="match status" value="1"/>
</dbReference>
<protein>
    <submittedName>
        <fullName evidence="2">Glycosyl transferase</fullName>
    </submittedName>
</protein>
<dbReference type="AlphaFoldDB" id="A0A6H3A3T1"/>
<gene>
    <name evidence="2" type="ORF">AN695_0201210</name>
</gene>
<organism evidence="2 3">
    <name type="scientific">Serratia marcescens</name>
    <dbReference type="NCBI Taxonomy" id="615"/>
    <lineage>
        <taxon>Bacteria</taxon>
        <taxon>Pseudomonadati</taxon>
        <taxon>Pseudomonadota</taxon>
        <taxon>Gammaproteobacteria</taxon>
        <taxon>Enterobacterales</taxon>
        <taxon>Yersiniaceae</taxon>
        <taxon>Serratia</taxon>
    </lineage>
</organism>
<sequence length="425" mass="49800">MNHGVLGVDLPKIERLSVPNILHFVWIGDLNEVNTHYIDIWEKTNKDKQIFFWYDKDSSLCHLLNNAIQDFVNAKKIRDKVRAELKIKNSAFNYIYQRINEGFSFDELVIDFLIKNEIPYQRQPMAIEDAWFDCRGFVKKSITELFYNVSDDFIKYYYYEIILRCNLASASDIIRLLIIYQYGGTYVDVDTLPYTDNIYHGVNKHIEEEGIVESDSFLLFKTLCFLKKINSEELWSEAVIGCDENELGVDAVGFEKIKRLIEQDLSDFSLDMILPLGETYVYKNLLALGSLRRFKGVYFNNFISSHQKSKAIRIILRTMKKRYRFLEKNNCIFDYYVDDKTTCYLTRLLTWRTELITRDYCVTPVLTGPGLIVEVLLGLAYKVFNIDCSVEPHIIAEYMQNSDFGIALFQHNIDTPDGAYSTWRK</sequence>
<proteinExistence type="predicted"/>
<feature type="domain" description="GT44" evidence="1">
    <location>
        <begin position="150"/>
        <end position="358"/>
    </location>
</feature>
<dbReference type="InterPro" id="IPR029044">
    <property type="entry name" value="Nucleotide-diphossugar_trans"/>
</dbReference>
<dbReference type="Proteomes" id="UP000050489">
    <property type="component" value="Unassembled WGS sequence"/>
</dbReference>